<dbReference type="Gene3D" id="3.40.190.150">
    <property type="entry name" value="Bordetella uptake gene, domain 1"/>
    <property type="match status" value="1"/>
</dbReference>
<evidence type="ECO:0000256" key="2">
    <source>
        <dbReference type="SAM" id="SignalP"/>
    </source>
</evidence>
<protein>
    <submittedName>
        <fullName evidence="3">Tripartite tricarboxylate transporter substrate binding protein</fullName>
    </submittedName>
</protein>
<comment type="caution">
    <text evidence="3">The sequence shown here is derived from an EMBL/GenBank/DDBJ whole genome shotgun (WGS) entry which is preliminary data.</text>
</comment>
<accession>A0ABX1EBI6</accession>
<dbReference type="PIRSF" id="PIRSF017082">
    <property type="entry name" value="YflP"/>
    <property type="match status" value="1"/>
</dbReference>
<evidence type="ECO:0000313" key="3">
    <source>
        <dbReference type="EMBL" id="NKC34361.1"/>
    </source>
</evidence>
<dbReference type="Pfam" id="PF03401">
    <property type="entry name" value="TctC"/>
    <property type="match status" value="1"/>
</dbReference>
<reference evidence="3 4" key="1">
    <citation type="submission" date="2020-03" db="EMBL/GenBank/DDBJ databases">
        <title>Roseomonas selenitidurans sp. nov. isolated from urban soil.</title>
        <authorList>
            <person name="Liu H."/>
        </authorList>
    </citation>
    <scope>NUCLEOTIDE SEQUENCE [LARGE SCALE GENOMIC DNA]</scope>
    <source>
        <strain evidence="3 4">BU-1</strain>
    </source>
</reference>
<proteinExistence type="inferred from homology"/>
<keyword evidence="4" id="KW-1185">Reference proteome</keyword>
<feature type="chain" id="PRO_5047229595" evidence="2">
    <location>
        <begin position="28"/>
        <end position="327"/>
    </location>
</feature>
<organism evidence="3 4">
    <name type="scientific">Falsiroseomonas selenitidurans</name>
    <dbReference type="NCBI Taxonomy" id="2716335"/>
    <lineage>
        <taxon>Bacteria</taxon>
        <taxon>Pseudomonadati</taxon>
        <taxon>Pseudomonadota</taxon>
        <taxon>Alphaproteobacteria</taxon>
        <taxon>Acetobacterales</taxon>
        <taxon>Roseomonadaceae</taxon>
        <taxon>Falsiroseomonas</taxon>
    </lineage>
</organism>
<dbReference type="Proteomes" id="UP000787635">
    <property type="component" value="Unassembled WGS sequence"/>
</dbReference>
<dbReference type="SUPFAM" id="SSF53850">
    <property type="entry name" value="Periplasmic binding protein-like II"/>
    <property type="match status" value="1"/>
</dbReference>
<gene>
    <name evidence="3" type="ORF">HEQ75_26155</name>
</gene>
<evidence type="ECO:0000256" key="1">
    <source>
        <dbReference type="ARBA" id="ARBA00006987"/>
    </source>
</evidence>
<feature type="signal peptide" evidence="2">
    <location>
        <begin position="1"/>
        <end position="27"/>
    </location>
</feature>
<dbReference type="Gene3D" id="3.40.190.10">
    <property type="entry name" value="Periplasmic binding protein-like II"/>
    <property type="match status" value="1"/>
</dbReference>
<dbReference type="EMBL" id="JAAVNE010000080">
    <property type="protein sequence ID" value="NKC34361.1"/>
    <property type="molecule type" value="Genomic_DNA"/>
</dbReference>
<dbReference type="InterPro" id="IPR042100">
    <property type="entry name" value="Bug_dom1"/>
</dbReference>
<dbReference type="PANTHER" id="PTHR42928">
    <property type="entry name" value="TRICARBOXYLATE-BINDING PROTEIN"/>
    <property type="match status" value="1"/>
</dbReference>
<name>A0ABX1EBI6_9PROT</name>
<sequence length="327" mass="33603">MPAPRPTRRALLASALALPALGGPAFGQGWSPDRPVRLVVPFAPGGSQDVLGRLFAQAVTATVGQNVVVENRAGAGGLLGAEAVAKAAPDGTTLLLATAGQLTIAKAIGRRLSYDPIADFAPILHISDSPVALIAAPNLPVQDLPGLLALARAAPQPMPYASTGIGTNTHLIMEDLKARERLNIEHVPYRGAAAAFNDLMAGRIAMMFVSVPSVLGFSGGQLRVMGVTSRTRFPAVAQVPTLIEGGVPDFEASIWTGLVAPAGTPPAAVARWGDAFRQALESAPVKTRLAALGAVPNGADAAAFGALLRADLARWTRVAAPLAIRLD</sequence>
<dbReference type="CDD" id="cd07012">
    <property type="entry name" value="PBP2_Bug_TTT"/>
    <property type="match status" value="1"/>
</dbReference>
<dbReference type="RefSeq" id="WP_168035071.1">
    <property type="nucleotide sequence ID" value="NZ_JAAVNE010000080.1"/>
</dbReference>
<dbReference type="InterPro" id="IPR005064">
    <property type="entry name" value="BUG"/>
</dbReference>
<comment type="similarity">
    <text evidence="1">Belongs to the UPF0065 (bug) family.</text>
</comment>
<evidence type="ECO:0000313" key="4">
    <source>
        <dbReference type="Proteomes" id="UP000787635"/>
    </source>
</evidence>
<dbReference type="PANTHER" id="PTHR42928:SF5">
    <property type="entry name" value="BLR1237 PROTEIN"/>
    <property type="match status" value="1"/>
</dbReference>
<keyword evidence="2" id="KW-0732">Signal</keyword>